<dbReference type="AlphaFoldDB" id="A0A412Y9C5"/>
<proteinExistence type="predicted"/>
<keyword evidence="1" id="KW-0472">Membrane</keyword>
<keyword evidence="1" id="KW-1133">Transmembrane helix</keyword>
<accession>A0A412Y9C5</accession>
<gene>
    <name evidence="2" type="ORF">DWW10_11125</name>
</gene>
<dbReference type="Proteomes" id="UP000283850">
    <property type="component" value="Unassembled WGS sequence"/>
</dbReference>
<sequence length="350" mass="41140">MKKKNERSAAMRFILKLFIFLIPFISLLAVYFLNDPFMVLKHYDRYDNSPVMLNESYIGWQMYMNNRDSIAFDSFIMGNSCTMAYPCREWEKYLNGGRAIRLFGNAESIAAICKKLQALEENGAEIKNLLLILDKESLGKDQLLNGHNYVLPPALSGISNFSFQEKFCQAFFFPNFLLPYLDYKIFHQYRPYMKGVINPYGVVKDPVTNDAINPREEMIQREGEAYWESHKKEFQKTRDPNYRNGKYRKGEPFLWQAQIGLLEEISQICRRHNTSVKIIISPDYSQISINPADVEILKRFFGDTNVFDFSGINEYTNDIHNYYERGHYRPILGTRLLQKIYCKQEQIENI</sequence>
<dbReference type="EMBL" id="QRZF01000006">
    <property type="protein sequence ID" value="RGV54052.1"/>
    <property type="molecule type" value="Genomic_DNA"/>
</dbReference>
<organism evidence="2 3">
    <name type="scientific">Bacteroides intestinalis</name>
    <dbReference type="NCBI Taxonomy" id="329854"/>
    <lineage>
        <taxon>Bacteria</taxon>
        <taxon>Pseudomonadati</taxon>
        <taxon>Bacteroidota</taxon>
        <taxon>Bacteroidia</taxon>
        <taxon>Bacteroidales</taxon>
        <taxon>Bacteroidaceae</taxon>
        <taxon>Bacteroides</taxon>
    </lineage>
</organism>
<reference evidence="2 3" key="1">
    <citation type="submission" date="2018-08" db="EMBL/GenBank/DDBJ databases">
        <title>A genome reference for cultivated species of the human gut microbiota.</title>
        <authorList>
            <person name="Zou Y."/>
            <person name="Xue W."/>
            <person name="Luo G."/>
        </authorList>
    </citation>
    <scope>NUCLEOTIDE SEQUENCE [LARGE SCALE GENOMIC DNA]</scope>
    <source>
        <strain evidence="2 3">AF14-32</strain>
    </source>
</reference>
<keyword evidence="1" id="KW-0812">Transmembrane</keyword>
<evidence type="ECO:0000256" key="1">
    <source>
        <dbReference type="SAM" id="Phobius"/>
    </source>
</evidence>
<evidence type="ECO:0000313" key="2">
    <source>
        <dbReference type="EMBL" id="RGV54052.1"/>
    </source>
</evidence>
<evidence type="ECO:0000313" key="3">
    <source>
        <dbReference type="Proteomes" id="UP000283850"/>
    </source>
</evidence>
<feature type="transmembrane region" description="Helical" evidence="1">
    <location>
        <begin position="12"/>
        <end position="33"/>
    </location>
</feature>
<protein>
    <submittedName>
        <fullName evidence="2">Histidine kinase</fullName>
    </submittedName>
</protein>
<keyword evidence="2" id="KW-0808">Transferase</keyword>
<name>A0A412Y9C5_9BACE</name>
<keyword evidence="2" id="KW-0418">Kinase</keyword>
<dbReference type="RefSeq" id="WP_022392565.1">
    <property type="nucleotide sequence ID" value="NZ_QRZF01000006.1"/>
</dbReference>
<comment type="caution">
    <text evidence="2">The sequence shown here is derived from an EMBL/GenBank/DDBJ whole genome shotgun (WGS) entry which is preliminary data.</text>
</comment>
<dbReference type="GO" id="GO:0016301">
    <property type="term" value="F:kinase activity"/>
    <property type="evidence" value="ECO:0007669"/>
    <property type="project" value="UniProtKB-KW"/>
</dbReference>